<organism evidence="11 12">
    <name type="scientific">Candidatus Uhrbacteria bacterium RIFCSPLOWO2_02_FULL_49_11</name>
    <dbReference type="NCBI Taxonomy" id="1802409"/>
    <lineage>
        <taxon>Bacteria</taxon>
        <taxon>Candidatus Uhriibacteriota</taxon>
    </lineage>
</organism>
<evidence type="ECO:0000256" key="5">
    <source>
        <dbReference type="ARBA" id="ARBA00022840"/>
    </source>
</evidence>
<dbReference type="GO" id="GO:0006261">
    <property type="term" value="P:DNA-templated DNA replication"/>
    <property type="evidence" value="ECO:0007669"/>
    <property type="project" value="TreeGrafter"/>
</dbReference>
<dbReference type="Gene3D" id="3.40.50.300">
    <property type="entry name" value="P-loop containing nucleotide triphosphate hydrolases"/>
    <property type="match status" value="1"/>
</dbReference>
<dbReference type="CDD" id="cd00009">
    <property type="entry name" value="AAA"/>
    <property type="match status" value="1"/>
</dbReference>
<dbReference type="Proteomes" id="UP000178264">
    <property type="component" value="Unassembled WGS sequence"/>
</dbReference>
<keyword evidence="5 8" id="KW-0067">ATP-binding</keyword>
<keyword evidence="3 8" id="KW-0547">Nucleotide-binding</keyword>
<dbReference type="SUPFAM" id="SSF52540">
    <property type="entry name" value="P-loop containing nucleoside triphosphate hydrolases"/>
    <property type="match status" value="1"/>
</dbReference>
<dbReference type="InterPro" id="IPR027417">
    <property type="entry name" value="P-loop_NTPase"/>
</dbReference>
<dbReference type="FunFam" id="3.40.50.300:FF:000014">
    <property type="entry name" value="DNA polymerase III subunit gamma/tau"/>
    <property type="match status" value="1"/>
</dbReference>
<comment type="similarity">
    <text evidence="1 8">Belongs to the DnaX/STICHEL family.</text>
</comment>
<dbReference type="GO" id="GO:0003887">
    <property type="term" value="F:DNA-directed DNA polymerase activity"/>
    <property type="evidence" value="ECO:0007669"/>
    <property type="project" value="UniProtKB-KW"/>
</dbReference>
<evidence type="ECO:0000256" key="7">
    <source>
        <dbReference type="ARBA" id="ARBA00049244"/>
    </source>
</evidence>
<evidence type="ECO:0000256" key="4">
    <source>
        <dbReference type="ARBA" id="ARBA00022833"/>
    </source>
</evidence>
<keyword evidence="8" id="KW-0808">Transferase</keyword>
<dbReference type="GO" id="GO:0009360">
    <property type="term" value="C:DNA polymerase III complex"/>
    <property type="evidence" value="ECO:0007669"/>
    <property type="project" value="InterPro"/>
</dbReference>
<evidence type="ECO:0000256" key="3">
    <source>
        <dbReference type="ARBA" id="ARBA00022741"/>
    </source>
</evidence>
<dbReference type="PANTHER" id="PTHR11669:SF0">
    <property type="entry name" value="PROTEIN STICHEL-LIKE 2"/>
    <property type="match status" value="1"/>
</dbReference>
<dbReference type="EMBL" id="MGER01000020">
    <property type="protein sequence ID" value="OGL88629.1"/>
    <property type="molecule type" value="Genomic_DNA"/>
</dbReference>
<accession>A0A1F7VDN3</accession>
<keyword evidence="2" id="KW-0479">Metal-binding</keyword>
<comment type="caution">
    <text evidence="11">The sequence shown here is derived from an EMBL/GenBank/DDBJ whole genome shotgun (WGS) entry which is preliminary data.</text>
</comment>
<evidence type="ECO:0000313" key="12">
    <source>
        <dbReference type="Proteomes" id="UP000178264"/>
    </source>
</evidence>
<feature type="domain" description="AAA+ ATPase" evidence="10">
    <location>
        <begin position="42"/>
        <end position="185"/>
    </location>
</feature>
<evidence type="ECO:0000313" key="11">
    <source>
        <dbReference type="EMBL" id="OGL88629.1"/>
    </source>
</evidence>
<keyword evidence="6 8" id="KW-0239">DNA-directed DNA polymerase</keyword>
<evidence type="ECO:0000256" key="8">
    <source>
        <dbReference type="RuleBase" id="RU364063"/>
    </source>
</evidence>
<feature type="compositionally biased region" description="Basic and acidic residues" evidence="9">
    <location>
        <begin position="414"/>
        <end position="424"/>
    </location>
</feature>
<dbReference type="InterPro" id="IPR012763">
    <property type="entry name" value="DNA_pol_III_sug/sutau_N"/>
</dbReference>
<dbReference type="InterPro" id="IPR001270">
    <property type="entry name" value="ClpA/B"/>
</dbReference>
<sequence>MHINAIDMLALYRKYRPAKFSELIGQDTIRDTLLSEVANKMIAHAYLFIGPRGTGKTSTARILAAAVNCERPKGGEPCGACSRCGAIRAGRYLDLIEIDAASQTGVDNVRENIIESARFIPQAGPYKIYILDEAHMLSASAWNALLKTLEEPPPGVIFVFATTESRKIPDTILSRCQQFRFRPVEHEVLKKRLVSIARAESIKVDEEVFDEVALRAGGYVRDAESLLGQLFSLGGKFVTWKDAQGILERSSLMSVSAFLKTLLKGNVENAFQQLNELQEEGVDVPRFTLDLLEALRAMHYRAITGDNHPLYIRRHGKAGIAMIGEMLKFQHDPIVLRKALGIIIDQMDKSREAPSDLVLEIIAGDLAHHFSASSGSRGNSDDSEDRTPPSVPSIPLTAQKDGNQAKNNPTPAIKAKETEAKAEPILEISADESAESKLESKKHNPVGITLGKVKELWETVIEKVHKKNHALPFVLKFAEPLEVQANQVRLGCKYQFHHDRLINKDNRLIVEQALSEVLGSPTVIKIEFVKAPVTLPNPEDAAFDKMVNLFGGKVVEG</sequence>
<evidence type="ECO:0000256" key="9">
    <source>
        <dbReference type="SAM" id="MobiDB-lite"/>
    </source>
</evidence>
<comment type="subunit">
    <text evidence="8">DNA polymerase III contains a core (composed of alpha, epsilon and theta chains) that associates with a tau subunit. This core dimerizes to form the POLIII' complex. PolIII' associates with the gamma complex (composed of gamma, delta, delta', psi and chi chains) and with the beta chain to form the complete DNA polymerase III complex.</text>
</comment>
<feature type="region of interest" description="Disordered" evidence="9">
    <location>
        <begin position="371"/>
        <end position="425"/>
    </location>
</feature>
<dbReference type="NCBIfam" id="TIGR02397">
    <property type="entry name" value="dnaX_nterm"/>
    <property type="match status" value="1"/>
</dbReference>
<name>A0A1F7VDN3_9BACT</name>
<dbReference type="PRINTS" id="PR00300">
    <property type="entry name" value="CLPPROTEASEA"/>
</dbReference>
<gene>
    <name evidence="8" type="primary">dnaX</name>
    <name evidence="11" type="ORF">A3I42_02455</name>
</gene>
<dbReference type="PANTHER" id="PTHR11669">
    <property type="entry name" value="REPLICATION FACTOR C / DNA POLYMERASE III GAMMA-TAU SUBUNIT"/>
    <property type="match status" value="1"/>
</dbReference>
<evidence type="ECO:0000259" key="10">
    <source>
        <dbReference type="SMART" id="SM00382"/>
    </source>
</evidence>
<evidence type="ECO:0000256" key="6">
    <source>
        <dbReference type="ARBA" id="ARBA00022932"/>
    </source>
</evidence>
<dbReference type="InterPro" id="IPR050238">
    <property type="entry name" value="DNA_Rep/Repair_Clamp_Loader"/>
</dbReference>
<comment type="catalytic activity">
    <reaction evidence="7 8">
        <text>DNA(n) + a 2'-deoxyribonucleoside 5'-triphosphate = DNA(n+1) + diphosphate</text>
        <dbReference type="Rhea" id="RHEA:22508"/>
        <dbReference type="Rhea" id="RHEA-COMP:17339"/>
        <dbReference type="Rhea" id="RHEA-COMP:17340"/>
        <dbReference type="ChEBI" id="CHEBI:33019"/>
        <dbReference type="ChEBI" id="CHEBI:61560"/>
        <dbReference type="ChEBI" id="CHEBI:173112"/>
        <dbReference type="EC" id="2.7.7.7"/>
    </reaction>
</comment>
<dbReference type="GO" id="GO:0005524">
    <property type="term" value="F:ATP binding"/>
    <property type="evidence" value="ECO:0007669"/>
    <property type="project" value="UniProtKB-KW"/>
</dbReference>
<dbReference type="AlphaFoldDB" id="A0A1F7VDN3"/>
<comment type="function">
    <text evidence="8">DNA polymerase III is a complex, multichain enzyme responsible for most of the replicative synthesis in bacteria. This DNA polymerase also exhibits 3' to 5' exonuclease activity.</text>
</comment>
<proteinExistence type="inferred from homology"/>
<dbReference type="EC" id="2.7.7.7" evidence="8"/>
<keyword evidence="8" id="KW-0235">DNA replication</keyword>
<dbReference type="NCBIfam" id="NF004046">
    <property type="entry name" value="PRK05563.1"/>
    <property type="match status" value="1"/>
</dbReference>
<dbReference type="GO" id="GO:0046872">
    <property type="term" value="F:metal ion binding"/>
    <property type="evidence" value="ECO:0007669"/>
    <property type="project" value="UniProtKB-KW"/>
</dbReference>
<protein>
    <recommendedName>
        <fullName evidence="8">DNA polymerase III subunit gamma/tau</fullName>
        <ecNumber evidence="8">2.7.7.7</ecNumber>
    </recommendedName>
</protein>
<dbReference type="Gene3D" id="1.10.8.60">
    <property type="match status" value="1"/>
</dbReference>
<reference evidence="11 12" key="1">
    <citation type="journal article" date="2016" name="Nat. Commun.">
        <title>Thousands of microbial genomes shed light on interconnected biogeochemical processes in an aquifer system.</title>
        <authorList>
            <person name="Anantharaman K."/>
            <person name="Brown C.T."/>
            <person name="Hug L.A."/>
            <person name="Sharon I."/>
            <person name="Castelle C.J."/>
            <person name="Probst A.J."/>
            <person name="Thomas B.C."/>
            <person name="Singh A."/>
            <person name="Wilkins M.J."/>
            <person name="Karaoz U."/>
            <person name="Brodie E.L."/>
            <person name="Williams K.H."/>
            <person name="Hubbard S.S."/>
            <person name="Banfield J.F."/>
        </authorList>
    </citation>
    <scope>NUCLEOTIDE SEQUENCE [LARGE SCALE GENOMIC DNA]</scope>
</reference>
<evidence type="ECO:0000256" key="1">
    <source>
        <dbReference type="ARBA" id="ARBA00006360"/>
    </source>
</evidence>
<dbReference type="InterPro" id="IPR003593">
    <property type="entry name" value="AAA+_ATPase"/>
</dbReference>
<keyword evidence="8" id="KW-0548">Nucleotidyltransferase</keyword>
<feature type="compositionally biased region" description="Polar residues" evidence="9">
    <location>
        <begin position="400"/>
        <end position="409"/>
    </location>
</feature>
<evidence type="ECO:0000256" key="2">
    <source>
        <dbReference type="ARBA" id="ARBA00022723"/>
    </source>
</evidence>
<keyword evidence="4" id="KW-0862">Zinc</keyword>
<dbReference type="Pfam" id="PF13177">
    <property type="entry name" value="DNA_pol3_delta2"/>
    <property type="match status" value="1"/>
</dbReference>
<dbReference type="SMART" id="SM00382">
    <property type="entry name" value="AAA"/>
    <property type="match status" value="1"/>
</dbReference>